<name>A0A8J6B153_9EUKA</name>
<gene>
    <name evidence="2" type="ORF">J8273_6969</name>
</gene>
<dbReference type="EMBL" id="JAHDYR010000062">
    <property type="protein sequence ID" value="KAG9390719.1"/>
    <property type="molecule type" value="Genomic_DNA"/>
</dbReference>
<comment type="caution">
    <text evidence="2">The sequence shown here is derived from an EMBL/GenBank/DDBJ whole genome shotgun (WGS) entry which is preliminary data.</text>
</comment>
<protein>
    <submittedName>
        <fullName evidence="2">Uncharacterized protein</fullName>
    </submittedName>
</protein>
<keyword evidence="3" id="KW-1185">Reference proteome</keyword>
<dbReference type="AlphaFoldDB" id="A0A8J6B153"/>
<feature type="region of interest" description="Disordered" evidence="1">
    <location>
        <begin position="161"/>
        <end position="195"/>
    </location>
</feature>
<dbReference type="Proteomes" id="UP000717585">
    <property type="component" value="Unassembled WGS sequence"/>
</dbReference>
<accession>A0A8J6B153</accession>
<feature type="compositionally biased region" description="Acidic residues" evidence="1">
    <location>
        <begin position="69"/>
        <end position="80"/>
    </location>
</feature>
<evidence type="ECO:0000256" key="1">
    <source>
        <dbReference type="SAM" id="MobiDB-lite"/>
    </source>
</evidence>
<organism evidence="2 3">
    <name type="scientific">Carpediemonas membranifera</name>
    <dbReference type="NCBI Taxonomy" id="201153"/>
    <lineage>
        <taxon>Eukaryota</taxon>
        <taxon>Metamonada</taxon>
        <taxon>Carpediemonas-like organisms</taxon>
        <taxon>Carpediemonas</taxon>
    </lineage>
</organism>
<reference evidence="2" key="1">
    <citation type="submission" date="2021-05" db="EMBL/GenBank/DDBJ databases">
        <title>A free-living protist that lacks canonical eukaryotic 1 DNA replication and segregation systems.</title>
        <authorList>
            <person name="Salas-Leiva D.E."/>
            <person name="Tromer E.C."/>
            <person name="Curtis B.A."/>
            <person name="Jerlstrom-Hultqvist J."/>
            <person name="Kolisko M."/>
            <person name="Yi Z."/>
            <person name="Salas-Leiva J.S."/>
            <person name="Gallot-Lavallee L."/>
            <person name="Kops G.J.P.L."/>
            <person name="Archibald J.M."/>
            <person name="Simpson A.G.B."/>
            <person name="Roger A.J."/>
        </authorList>
    </citation>
    <scope>NUCLEOTIDE SEQUENCE</scope>
    <source>
        <strain evidence="2">BICM</strain>
    </source>
</reference>
<feature type="compositionally biased region" description="Basic and acidic residues" evidence="1">
    <location>
        <begin position="161"/>
        <end position="177"/>
    </location>
</feature>
<evidence type="ECO:0000313" key="2">
    <source>
        <dbReference type="EMBL" id="KAG9390719.1"/>
    </source>
</evidence>
<evidence type="ECO:0000313" key="3">
    <source>
        <dbReference type="Proteomes" id="UP000717585"/>
    </source>
</evidence>
<feature type="compositionally biased region" description="Basic residues" evidence="1">
    <location>
        <begin position="178"/>
        <end position="188"/>
    </location>
</feature>
<sequence>MGFGAMCRIRTMPEELSLAATAQAVSDLSSRFNNIEALLTKLAENNEKETEDEPTALNFQTEDKKEPTEPEEEEEEEEEDPLLAMEYIDSMVDLPSKRALNEEARWIRRIHALIQSSKMEPTARKRLNHEIFCRRKALNMKDDNCQARKIRTEEEIDELFFKAKEKGHKKEEDDYFRPRHGRGKKGRGSRGSNNQ</sequence>
<feature type="region of interest" description="Disordered" evidence="1">
    <location>
        <begin position="42"/>
        <end position="80"/>
    </location>
</feature>
<proteinExistence type="predicted"/>